<organism evidence="2 3">
    <name type="scientific">Pannus brasiliensis CCIBt3594</name>
    <dbReference type="NCBI Taxonomy" id="1427578"/>
    <lineage>
        <taxon>Bacteria</taxon>
        <taxon>Bacillati</taxon>
        <taxon>Cyanobacteriota</taxon>
        <taxon>Cyanophyceae</taxon>
        <taxon>Oscillatoriophycideae</taxon>
        <taxon>Chroococcales</taxon>
        <taxon>Microcystaceae</taxon>
        <taxon>Pannus</taxon>
    </lineage>
</organism>
<dbReference type="PANTHER" id="PTHR23308">
    <property type="entry name" value="NUCLEAR INHIBITOR OF PROTEIN PHOSPHATASE-1"/>
    <property type="match status" value="1"/>
</dbReference>
<protein>
    <submittedName>
        <fullName evidence="2">FHA domain-containing protein</fullName>
    </submittedName>
</protein>
<dbReference type="AlphaFoldDB" id="A0AAW9QQU7"/>
<dbReference type="Proteomes" id="UP001328733">
    <property type="component" value="Unassembled WGS sequence"/>
</dbReference>
<proteinExistence type="predicted"/>
<dbReference type="Pfam" id="PF00498">
    <property type="entry name" value="FHA"/>
    <property type="match status" value="1"/>
</dbReference>
<gene>
    <name evidence="2" type="ORF">V0288_01735</name>
</gene>
<comment type="caution">
    <text evidence="2">The sequence shown here is derived from an EMBL/GenBank/DDBJ whole genome shotgun (WGS) entry which is preliminary data.</text>
</comment>
<dbReference type="InterPro" id="IPR050923">
    <property type="entry name" value="Cell_Proc_Reg/RNA_Proc"/>
</dbReference>
<dbReference type="RefSeq" id="WP_332863279.1">
    <property type="nucleotide sequence ID" value="NZ_JBAFSM010000002.1"/>
</dbReference>
<dbReference type="SMART" id="SM00240">
    <property type="entry name" value="FHA"/>
    <property type="match status" value="1"/>
</dbReference>
<feature type="domain" description="FHA" evidence="1">
    <location>
        <begin position="24"/>
        <end position="80"/>
    </location>
</feature>
<name>A0AAW9QQU7_9CHRO</name>
<dbReference type="InterPro" id="IPR008984">
    <property type="entry name" value="SMAD_FHA_dom_sf"/>
</dbReference>
<dbReference type="SUPFAM" id="SSF49879">
    <property type="entry name" value="SMAD/FHA domain"/>
    <property type="match status" value="1"/>
</dbReference>
<dbReference type="PROSITE" id="PS50006">
    <property type="entry name" value="FHA_DOMAIN"/>
    <property type="match status" value="1"/>
</dbReference>
<reference evidence="2 3" key="1">
    <citation type="submission" date="2024-01" db="EMBL/GenBank/DDBJ databases">
        <title>Genomic insights into the taxonomy and metabolism of the cyanobacterium Pannus brasiliensis CCIBt3594.</title>
        <authorList>
            <person name="Machado M."/>
            <person name="Botero N.B."/>
            <person name="Andreote A.P.D."/>
            <person name="Feitosa A.M.T."/>
            <person name="Popin R."/>
            <person name="Sivonen K."/>
            <person name="Fiore M.F."/>
        </authorList>
    </citation>
    <scope>NUCLEOTIDE SEQUENCE [LARGE SCALE GENOMIC DNA]</scope>
    <source>
        <strain evidence="2 3">CCIBt3594</strain>
    </source>
</reference>
<dbReference type="EMBL" id="JBAFSM010000002">
    <property type="protein sequence ID" value="MEG3435828.1"/>
    <property type="molecule type" value="Genomic_DNA"/>
</dbReference>
<keyword evidence="3" id="KW-1185">Reference proteome</keyword>
<evidence type="ECO:0000313" key="3">
    <source>
        <dbReference type="Proteomes" id="UP001328733"/>
    </source>
</evidence>
<dbReference type="Gene3D" id="2.60.200.20">
    <property type="match status" value="1"/>
</dbReference>
<dbReference type="CDD" id="cd00060">
    <property type="entry name" value="FHA"/>
    <property type="match status" value="1"/>
</dbReference>
<evidence type="ECO:0000313" key="2">
    <source>
        <dbReference type="EMBL" id="MEG3435828.1"/>
    </source>
</evidence>
<sequence>MPAAFLLHEETETVWEIPTGKTRVYLGKRNQKIKIDLDFSELPDSSIISRVHAIVHIERDGFYLEDVGSLNGTSINGELLPEGRIRLHSGDRITFGSYQQINLLFEIESAEETLYHFQSLADE</sequence>
<dbReference type="InterPro" id="IPR000253">
    <property type="entry name" value="FHA_dom"/>
</dbReference>
<accession>A0AAW9QQU7</accession>
<evidence type="ECO:0000259" key="1">
    <source>
        <dbReference type="PROSITE" id="PS50006"/>
    </source>
</evidence>